<protein>
    <recommendedName>
        <fullName evidence="1">GerMN domain-containing protein</fullName>
    </recommendedName>
</protein>
<sequence length="272" mass="30058">MKKTIILLIILIVAAAAAWFLYQKFNSQSDSKLETPDPSKEIEVFLPAQGTTTVGTRFVIYGKGRAFENTINYRISDDGGKQLYVGSFMTNAEAGVFGYFHQEVDLAKILKTIPQKIGLDVLELSAKDGSDTNKTSFELVVDQNSTTVFVYLINDKLDPEVTCEKTYSVARIVSKTTAVLKVAIEELLRGASNIDEGADFHSAINSGVKLNSTRIEDGIAYLDFDNRLEELVAGSCRVQFIRRQIEATAKQFSTVKEVIISINGRTEPVLQP</sequence>
<evidence type="ECO:0000259" key="1">
    <source>
        <dbReference type="SMART" id="SM00909"/>
    </source>
</evidence>
<dbReference type="Pfam" id="PF10646">
    <property type="entry name" value="Germane"/>
    <property type="match status" value="1"/>
</dbReference>
<dbReference type="SMART" id="SM00909">
    <property type="entry name" value="Germane"/>
    <property type="match status" value="1"/>
</dbReference>
<dbReference type="Proteomes" id="UP000177507">
    <property type="component" value="Unassembled WGS sequence"/>
</dbReference>
<dbReference type="InterPro" id="IPR018911">
    <property type="entry name" value="Gmad2_Ig-like_dom"/>
</dbReference>
<dbReference type="AlphaFoldDB" id="A0A1F8EWR6"/>
<dbReference type="STRING" id="1802668.A2831_01680"/>
<evidence type="ECO:0000313" key="3">
    <source>
        <dbReference type="Proteomes" id="UP000177507"/>
    </source>
</evidence>
<evidence type="ECO:0000313" key="2">
    <source>
        <dbReference type="EMBL" id="OGN05304.1"/>
    </source>
</evidence>
<dbReference type="Pfam" id="PF10648">
    <property type="entry name" value="Gmad2"/>
    <property type="match status" value="1"/>
</dbReference>
<reference evidence="2 3" key="1">
    <citation type="journal article" date="2016" name="Nat. Commun.">
        <title>Thousands of microbial genomes shed light on interconnected biogeochemical processes in an aquifer system.</title>
        <authorList>
            <person name="Anantharaman K."/>
            <person name="Brown C.T."/>
            <person name="Hug L.A."/>
            <person name="Sharon I."/>
            <person name="Castelle C.J."/>
            <person name="Probst A.J."/>
            <person name="Thomas B.C."/>
            <person name="Singh A."/>
            <person name="Wilkins M.J."/>
            <person name="Karaoz U."/>
            <person name="Brodie E.L."/>
            <person name="Williams K.H."/>
            <person name="Hubbard S.S."/>
            <person name="Banfield J.F."/>
        </authorList>
    </citation>
    <scope>NUCLEOTIDE SEQUENCE [LARGE SCALE GENOMIC DNA]</scope>
</reference>
<organism evidence="2 3">
    <name type="scientific">Candidatus Yanofskybacteria bacterium RIFCSPHIGHO2_01_FULL_44_17</name>
    <dbReference type="NCBI Taxonomy" id="1802668"/>
    <lineage>
        <taxon>Bacteria</taxon>
        <taxon>Candidatus Yanofskyibacteriota</taxon>
    </lineage>
</organism>
<dbReference type="EMBL" id="MGJI01000010">
    <property type="protein sequence ID" value="OGN05304.1"/>
    <property type="molecule type" value="Genomic_DNA"/>
</dbReference>
<name>A0A1F8EWR6_9BACT</name>
<proteinExistence type="predicted"/>
<comment type="caution">
    <text evidence="2">The sequence shown here is derived from an EMBL/GenBank/DDBJ whole genome shotgun (WGS) entry which is preliminary data.</text>
</comment>
<dbReference type="InterPro" id="IPR019606">
    <property type="entry name" value="GerMN"/>
</dbReference>
<feature type="domain" description="GerMN" evidence="1">
    <location>
        <begin position="180"/>
        <end position="271"/>
    </location>
</feature>
<accession>A0A1F8EWR6</accession>
<gene>
    <name evidence="2" type="ORF">A2831_01680</name>
</gene>